<protein>
    <submittedName>
        <fullName evidence="1">Uncharacterized protein</fullName>
    </submittedName>
</protein>
<proteinExistence type="predicted"/>
<evidence type="ECO:0000313" key="1">
    <source>
        <dbReference type="EMBL" id="GMN74633.1"/>
    </source>
</evidence>
<gene>
    <name evidence="1" type="ORF">TIFTF001_055022</name>
</gene>
<name>A0AA88EHB2_FICCA</name>
<keyword evidence="2" id="KW-1185">Reference proteome</keyword>
<evidence type="ECO:0000313" key="2">
    <source>
        <dbReference type="Proteomes" id="UP001187192"/>
    </source>
</evidence>
<reference evidence="1" key="1">
    <citation type="submission" date="2023-07" db="EMBL/GenBank/DDBJ databases">
        <title>draft genome sequence of fig (Ficus carica).</title>
        <authorList>
            <person name="Takahashi T."/>
            <person name="Nishimura K."/>
        </authorList>
    </citation>
    <scope>NUCLEOTIDE SEQUENCE</scope>
</reference>
<dbReference type="Proteomes" id="UP001187192">
    <property type="component" value="Unassembled WGS sequence"/>
</dbReference>
<dbReference type="AlphaFoldDB" id="A0AA88EHB2"/>
<comment type="caution">
    <text evidence="1">The sequence shown here is derived from an EMBL/GenBank/DDBJ whole genome shotgun (WGS) entry which is preliminary data.</text>
</comment>
<accession>A0AA88EHB2</accession>
<dbReference type="EMBL" id="BTGU01016183">
    <property type="protein sequence ID" value="GMN74633.1"/>
    <property type="molecule type" value="Genomic_DNA"/>
</dbReference>
<sequence length="150" mass="16804">MDGLTGGDGCWRLGRSLSRWVGVKLVHRRGWLPGGLGTFKLTNGERGRTKQRTYLKMGRRQSFKSVGAPKSKLVTEPLYSYLSIWNCCLSTPMCYDSLSCSPRDIAKKLSARAGDAGQRRIQTKVHEEHSATEPTGWYMFILLSLSTFSL</sequence>
<organism evidence="1 2">
    <name type="scientific">Ficus carica</name>
    <name type="common">Common fig</name>
    <dbReference type="NCBI Taxonomy" id="3494"/>
    <lineage>
        <taxon>Eukaryota</taxon>
        <taxon>Viridiplantae</taxon>
        <taxon>Streptophyta</taxon>
        <taxon>Embryophyta</taxon>
        <taxon>Tracheophyta</taxon>
        <taxon>Spermatophyta</taxon>
        <taxon>Magnoliopsida</taxon>
        <taxon>eudicotyledons</taxon>
        <taxon>Gunneridae</taxon>
        <taxon>Pentapetalae</taxon>
        <taxon>rosids</taxon>
        <taxon>fabids</taxon>
        <taxon>Rosales</taxon>
        <taxon>Moraceae</taxon>
        <taxon>Ficeae</taxon>
        <taxon>Ficus</taxon>
    </lineage>
</organism>